<dbReference type="AlphaFoldDB" id="A0A1J0WLW0"/>
<feature type="transmembrane region" description="Helical" evidence="1">
    <location>
        <begin position="47"/>
        <end position="64"/>
    </location>
</feature>
<keyword evidence="1" id="KW-1133">Transmembrane helix</keyword>
<evidence type="ECO:0000313" key="2">
    <source>
        <dbReference type="EMBL" id="APE45340.1"/>
    </source>
</evidence>
<reference evidence="2 3" key="1">
    <citation type="submission" date="2016-11" db="EMBL/GenBank/DDBJ databases">
        <title>Complete genome sequence of Sulfitobacter sp. AM1-D1, a toxic bacteria associated with marine dinoflagellate Alexandrium minutum in East China Sea.</title>
        <authorList>
            <person name="Yang Q."/>
            <person name="Zhang X."/>
            <person name="Tian X."/>
        </authorList>
    </citation>
    <scope>NUCLEOTIDE SEQUENCE [LARGE SCALE GENOMIC DNA]</scope>
    <source>
        <strain evidence="2 3">AM1-D1</strain>
    </source>
</reference>
<dbReference type="EMBL" id="CP018076">
    <property type="protein sequence ID" value="APE45340.1"/>
    <property type="molecule type" value="Genomic_DNA"/>
</dbReference>
<organism evidence="2 3">
    <name type="scientific">Sulfitobacter alexandrii</name>
    <dbReference type="NCBI Taxonomy" id="1917485"/>
    <lineage>
        <taxon>Bacteria</taxon>
        <taxon>Pseudomonadati</taxon>
        <taxon>Pseudomonadota</taxon>
        <taxon>Alphaproteobacteria</taxon>
        <taxon>Rhodobacterales</taxon>
        <taxon>Roseobacteraceae</taxon>
        <taxon>Sulfitobacter</taxon>
    </lineage>
</organism>
<feature type="transmembrane region" description="Helical" evidence="1">
    <location>
        <begin position="22"/>
        <end position="41"/>
    </location>
</feature>
<evidence type="ECO:0000256" key="1">
    <source>
        <dbReference type="SAM" id="Phobius"/>
    </source>
</evidence>
<evidence type="ECO:0008006" key="4">
    <source>
        <dbReference type="Google" id="ProtNLM"/>
    </source>
</evidence>
<name>A0A1J0WLW0_9RHOB</name>
<evidence type="ECO:0000313" key="3">
    <source>
        <dbReference type="Proteomes" id="UP000181897"/>
    </source>
</evidence>
<keyword evidence="1" id="KW-0812">Transmembrane</keyword>
<keyword evidence="1" id="KW-0472">Membrane</keyword>
<dbReference type="OrthoDB" id="7867097at2"/>
<keyword evidence="3" id="KW-1185">Reference proteome</keyword>
<dbReference type="Proteomes" id="UP000181897">
    <property type="component" value="Chromosome"/>
</dbReference>
<dbReference type="KEGG" id="suam:BOO69_06370"/>
<gene>
    <name evidence="2" type="ORF">BOO69_06370</name>
</gene>
<protein>
    <recommendedName>
        <fullName evidence="4">DUF2244 domain-containing protein</fullName>
    </recommendedName>
</protein>
<sequence length="152" mass="16798">MDAVTVAPQDAVLSFRREGRSLRGAAVLVAVWGALAALWIGLEAAPVLVAILGAFTLPALWDLVRNPLAGMDLTPTRLRWFTGPRDAHIALSEIDHLRLDTRLDFSVRATVVLSNGRKIRIPFEATPPHRSFETALVSQGVRVKRFHFQLLQ</sequence>
<dbReference type="STRING" id="1917485.BOO69_06370"/>
<accession>A0A1J0WLW0</accession>
<proteinExistence type="predicted"/>